<evidence type="ECO:0000256" key="1">
    <source>
        <dbReference type="SAM" id="MobiDB-lite"/>
    </source>
</evidence>
<feature type="region of interest" description="Disordered" evidence="1">
    <location>
        <begin position="653"/>
        <end position="734"/>
    </location>
</feature>
<accession>A0AAU9V121</accession>
<organism evidence="3 4">
    <name type="scientific">Euphydryas editha</name>
    <name type="common">Edith's checkerspot</name>
    <dbReference type="NCBI Taxonomy" id="104508"/>
    <lineage>
        <taxon>Eukaryota</taxon>
        <taxon>Metazoa</taxon>
        <taxon>Ecdysozoa</taxon>
        <taxon>Arthropoda</taxon>
        <taxon>Hexapoda</taxon>
        <taxon>Insecta</taxon>
        <taxon>Pterygota</taxon>
        <taxon>Neoptera</taxon>
        <taxon>Endopterygota</taxon>
        <taxon>Lepidoptera</taxon>
        <taxon>Glossata</taxon>
        <taxon>Ditrysia</taxon>
        <taxon>Papilionoidea</taxon>
        <taxon>Nymphalidae</taxon>
        <taxon>Nymphalinae</taxon>
        <taxon>Euphydryas</taxon>
    </lineage>
</organism>
<dbReference type="Proteomes" id="UP001153954">
    <property type="component" value="Unassembled WGS sequence"/>
</dbReference>
<dbReference type="AlphaFoldDB" id="A0AAU9V121"/>
<protein>
    <submittedName>
        <fullName evidence="3">Uncharacterized protein</fullName>
    </submittedName>
</protein>
<feature type="signal peptide" evidence="2">
    <location>
        <begin position="1"/>
        <end position="20"/>
    </location>
</feature>
<comment type="caution">
    <text evidence="3">The sequence shown here is derived from an EMBL/GenBank/DDBJ whole genome shotgun (WGS) entry which is preliminary data.</text>
</comment>
<feature type="compositionally biased region" description="Basic and acidic residues" evidence="1">
    <location>
        <begin position="657"/>
        <end position="678"/>
    </location>
</feature>
<evidence type="ECO:0000313" key="3">
    <source>
        <dbReference type="EMBL" id="CAH2103866.1"/>
    </source>
</evidence>
<keyword evidence="2" id="KW-0732">Signal</keyword>
<name>A0AAU9V121_EUPED</name>
<keyword evidence="4" id="KW-1185">Reference proteome</keyword>
<feature type="compositionally biased region" description="Polar residues" evidence="1">
    <location>
        <begin position="710"/>
        <end position="724"/>
    </location>
</feature>
<feature type="compositionally biased region" description="Polar residues" evidence="1">
    <location>
        <begin position="384"/>
        <end position="400"/>
    </location>
</feature>
<feature type="compositionally biased region" description="Basic residues" evidence="1">
    <location>
        <begin position="356"/>
        <end position="370"/>
    </location>
</feature>
<evidence type="ECO:0000256" key="2">
    <source>
        <dbReference type="SAM" id="SignalP"/>
    </source>
</evidence>
<reference evidence="3" key="1">
    <citation type="submission" date="2022-03" db="EMBL/GenBank/DDBJ databases">
        <authorList>
            <person name="Tunstrom K."/>
        </authorList>
    </citation>
    <scope>NUCLEOTIDE SEQUENCE</scope>
</reference>
<feature type="compositionally biased region" description="Basic and acidic residues" evidence="1">
    <location>
        <begin position="322"/>
        <end position="333"/>
    </location>
</feature>
<feature type="region of interest" description="Disordered" evidence="1">
    <location>
        <begin position="322"/>
        <end position="406"/>
    </location>
</feature>
<evidence type="ECO:0000313" key="4">
    <source>
        <dbReference type="Proteomes" id="UP001153954"/>
    </source>
</evidence>
<sequence>MDWLKLFTLLVAVAFVSVKADGPKKKIRIHLPQKVKHIHHHKKIYITNHPAPSQYAPAYMPSAEGTVAVPTSVLPAMANIVPINSMDLYDETQPRLPNISPAASQLLPLYHARGYYGPTPSDIDEADYDTAADPNEFIPSSFSSPSVVHSPSHTPKRIKIIKLNEQPRKKVIRKVKPKRVVIRNKPQLPPPVEEHPVSMFHEQFYSDIDGSGTIRKIRKPPRVEKIVDGDTEHIHTYSEEHIHKVVLDDRPKLGGVDHFNGVSAITGGQGIIPFKNGQTLLAIPSHSLGSIASAGSLGNPTNFEYAAYNPQEVTHDHIFHDHGEIPSDVDINKDTFGPPPKVSYNSNGLRISGSQKRQKSKNSQKSKKYSKPVSNDFSYYESIYTPSSRPNKIQRPSLTEPSFEVSDEGNFDEYRSVSDFGYKEYKKPRDSVATYYGKSSNDYRLQQASPPAPFSVSSTVVHEYKPKRYSETASAPSSLTKIRDPYISFKDSYGNNFEYDTYASSSNIYTSEDKNDIEYSGQSKKGKKKSISTQNISFGGQDHITYVDHMNDDRFIDDIYNDGPTALESDDQFNQAQISDTVTTGTHTVKESSPAHQYYSMMATKALHNEQISLPEASNNNFQYAEAPSASTTENASVTTTVIPTSNHYNFQSIKNSHTESSKYVPDMKSDNKNKDAHQPNFSNILNEPRNHFPLKEVQSSGRGYRAGLIQNQESVQSQGSSTVRGKLKYGDKI</sequence>
<gene>
    <name evidence="3" type="ORF">EEDITHA_LOCUS18324</name>
</gene>
<proteinExistence type="predicted"/>
<feature type="chain" id="PRO_5043897270" evidence="2">
    <location>
        <begin position="21"/>
        <end position="734"/>
    </location>
</feature>
<dbReference type="EMBL" id="CAKOGL010000026">
    <property type="protein sequence ID" value="CAH2103866.1"/>
    <property type="molecule type" value="Genomic_DNA"/>
</dbReference>